<feature type="region of interest" description="Disordered" evidence="1">
    <location>
        <begin position="1"/>
        <end position="39"/>
    </location>
</feature>
<evidence type="ECO:0000313" key="2">
    <source>
        <dbReference type="EMBL" id="CAA9535086.1"/>
    </source>
</evidence>
<dbReference type="EMBL" id="CADCWE010000083">
    <property type="protein sequence ID" value="CAA9535086.1"/>
    <property type="molecule type" value="Genomic_DNA"/>
</dbReference>
<organism evidence="2">
    <name type="scientific">uncultured Thermomicrobiales bacterium</name>
    <dbReference type="NCBI Taxonomy" id="1645740"/>
    <lineage>
        <taxon>Bacteria</taxon>
        <taxon>Pseudomonadati</taxon>
        <taxon>Thermomicrobiota</taxon>
        <taxon>Thermomicrobia</taxon>
        <taxon>Thermomicrobiales</taxon>
        <taxon>environmental samples</taxon>
    </lineage>
</organism>
<protein>
    <submittedName>
        <fullName evidence="2">Uncharacterized protein</fullName>
    </submittedName>
</protein>
<reference evidence="2" key="1">
    <citation type="submission" date="2020-02" db="EMBL/GenBank/DDBJ databases">
        <authorList>
            <person name="Meier V. D."/>
        </authorList>
    </citation>
    <scope>NUCLEOTIDE SEQUENCE</scope>
    <source>
        <strain evidence="2">AVDCRST_MAG73</strain>
    </source>
</reference>
<proteinExistence type="predicted"/>
<dbReference type="AlphaFoldDB" id="A0A6J4U066"/>
<accession>A0A6J4U066</accession>
<evidence type="ECO:0000256" key="1">
    <source>
        <dbReference type="SAM" id="MobiDB-lite"/>
    </source>
</evidence>
<gene>
    <name evidence="2" type="ORF">AVDCRST_MAG73-1306</name>
</gene>
<name>A0A6J4U066_9BACT</name>
<sequence>MSRNLVVDYGGRDSSPRSGWPGRWGETRSDDAFENSAVG</sequence>